<name>A0AAF1B6X8_DAUCS</name>
<dbReference type="Pfam" id="PF00567">
    <property type="entry name" value="TUDOR"/>
    <property type="match status" value="1"/>
</dbReference>
<dbReference type="EMBL" id="CP093348">
    <property type="protein sequence ID" value="WOH05481.1"/>
    <property type="molecule type" value="Genomic_DNA"/>
</dbReference>
<dbReference type="CDD" id="cd20443">
    <property type="entry name" value="Tudor_AtTudor1-like"/>
    <property type="match status" value="1"/>
</dbReference>
<evidence type="ECO:0000313" key="5">
    <source>
        <dbReference type="Proteomes" id="UP000077755"/>
    </source>
</evidence>
<evidence type="ECO:0000259" key="2">
    <source>
        <dbReference type="PROSITE" id="PS50304"/>
    </source>
</evidence>
<protein>
    <submittedName>
        <fullName evidence="4">Uncharacterized protein</fullName>
    </submittedName>
</protein>
<evidence type="ECO:0000313" key="4">
    <source>
        <dbReference type="EMBL" id="WOH05481.1"/>
    </source>
</evidence>
<dbReference type="PANTHER" id="PTHR12302">
    <property type="entry name" value="EBNA2 BINDING PROTEIN P100"/>
    <property type="match status" value="1"/>
</dbReference>
<dbReference type="Proteomes" id="UP000077755">
    <property type="component" value="Chromosome 6"/>
</dbReference>
<feature type="compositionally biased region" description="Polar residues" evidence="1">
    <location>
        <begin position="236"/>
        <end position="253"/>
    </location>
</feature>
<gene>
    <name evidence="4" type="ORF">DCAR_0624898</name>
</gene>
<dbReference type="GO" id="GO:0005634">
    <property type="term" value="C:nucleus"/>
    <property type="evidence" value="ECO:0007669"/>
    <property type="project" value="TreeGrafter"/>
</dbReference>
<feature type="domain" description="TNase-like" evidence="3">
    <location>
        <begin position="180"/>
        <end position="349"/>
    </location>
</feature>
<dbReference type="Gene3D" id="2.30.30.140">
    <property type="match status" value="1"/>
</dbReference>
<dbReference type="PANTHER" id="PTHR12302:SF2">
    <property type="entry name" value="STAPHYLOCOCCAL NUCLEASE DOMAIN-CONTAINING PROTEIN 1"/>
    <property type="match status" value="1"/>
</dbReference>
<dbReference type="FunFam" id="2.30.30.140:FF:000018">
    <property type="entry name" value="Serine/threonine-protein kinase 31"/>
    <property type="match status" value="1"/>
</dbReference>
<reference evidence="4" key="2">
    <citation type="submission" date="2022-03" db="EMBL/GenBank/DDBJ databases">
        <title>Draft title - Genomic analysis of global carrot germplasm unveils the trajectory of domestication and the origin of high carotenoid orange carrot.</title>
        <authorList>
            <person name="Iorizzo M."/>
            <person name="Ellison S."/>
            <person name="Senalik D."/>
            <person name="Macko-Podgorni A."/>
            <person name="Grzebelus D."/>
            <person name="Bostan H."/>
            <person name="Rolling W."/>
            <person name="Curaba J."/>
            <person name="Simon P."/>
        </authorList>
    </citation>
    <scope>NUCLEOTIDE SEQUENCE</scope>
    <source>
        <tissue evidence="4">Leaf</tissue>
    </source>
</reference>
<dbReference type="GO" id="GO:0005829">
    <property type="term" value="C:cytosol"/>
    <property type="evidence" value="ECO:0007669"/>
    <property type="project" value="TreeGrafter"/>
</dbReference>
<dbReference type="InterPro" id="IPR002999">
    <property type="entry name" value="Tudor"/>
</dbReference>
<dbReference type="FunFam" id="2.40.50.90:FF:000018">
    <property type="entry name" value="Ribonuclease"/>
    <property type="match status" value="1"/>
</dbReference>
<dbReference type="GO" id="GO:0006402">
    <property type="term" value="P:mRNA catabolic process"/>
    <property type="evidence" value="ECO:0007669"/>
    <property type="project" value="TreeGrafter"/>
</dbReference>
<evidence type="ECO:0000259" key="3">
    <source>
        <dbReference type="PROSITE" id="PS50830"/>
    </source>
</evidence>
<feature type="domain" description="Tudor" evidence="2">
    <location>
        <begin position="487"/>
        <end position="552"/>
    </location>
</feature>
<dbReference type="Gene3D" id="2.40.50.90">
    <property type="match status" value="3"/>
</dbReference>
<dbReference type="InterPro" id="IPR047395">
    <property type="entry name" value="Tudor_AtTudor1-like"/>
</dbReference>
<organism evidence="4 5">
    <name type="scientific">Daucus carota subsp. sativus</name>
    <name type="common">Carrot</name>
    <dbReference type="NCBI Taxonomy" id="79200"/>
    <lineage>
        <taxon>Eukaryota</taxon>
        <taxon>Viridiplantae</taxon>
        <taxon>Streptophyta</taxon>
        <taxon>Embryophyta</taxon>
        <taxon>Tracheophyta</taxon>
        <taxon>Spermatophyta</taxon>
        <taxon>Magnoliopsida</taxon>
        <taxon>eudicotyledons</taxon>
        <taxon>Gunneridae</taxon>
        <taxon>Pentapetalae</taxon>
        <taxon>asterids</taxon>
        <taxon>campanulids</taxon>
        <taxon>Apiales</taxon>
        <taxon>Apiaceae</taxon>
        <taxon>Apioideae</taxon>
        <taxon>Scandiceae</taxon>
        <taxon>Daucinae</taxon>
        <taxon>Daucus</taxon>
        <taxon>Daucus sect. Daucus</taxon>
    </lineage>
</organism>
<dbReference type="GO" id="GO:0003723">
    <property type="term" value="F:RNA binding"/>
    <property type="evidence" value="ECO:0007669"/>
    <property type="project" value="TreeGrafter"/>
</dbReference>
<accession>A0AAF1B6X8</accession>
<dbReference type="SMART" id="SM00333">
    <property type="entry name" value="TUDOR"/>
    <property type="match status" value="1"/>
</dbReference>
<dbReference type="PROSITE" id="PS50830">
    <property type="entry name" value="TNASE_3"/>
    <property type="match status" value="2"/>
</dbReference>
<reference evidence="4" key="1">
    <citation type="journal article" date="2016" name="Nat. Genet.">
        <title>A high-quality carrot genome assembly provides new insights into carotenoid accumulation and asterid genome evolution.</title>
        <authorList>
            <person name="Iorizzo M."/>
            <person name="Ellison S."/>
            <person name="Senalik D."/>
            <person name="Zeng P."/>
            <person name="Satapoomin P."/>
            <person name="Huang J."/>
            <person name="Bowman M."/>
            <person name="Iovene M."/>
            <person name="Sanseverino W."/>
            <person name="Cavagnaro P."/>
            <person name="Yildiz M."/>
            <person name="Macko-Podgorni A."/>
            <person name="Moranska E."/>
            <person name="Grzebelus E."/>
            <person name="Grzebelus D."/>
            <person name="Ashrafi H."/>
            <person name="Zheng Z."/>
            <person name="Cheng S."/>
            <person name="Spooner D."/>
            <person name="Van Deynze A."/>
            <person name="Simon P."/>
        </authorList>
    </citation>
    <scope>NUCLEOTIDE SEQUENCE</scope>
    <source>
        <tissue evidence="4">Leaf</tissue>
    </source>
</reference>
<dbReference type="PROSITE" id="PS50304">
    <property type="entry name" value="TUDOR"/>
    <property type="match status" value="1"/>
</dbReference>
<keyword evidence="5" id="KW-1185">Reference proteome</keyword>
<dbReference type="AlphaFoldDB" id="A0AAF1B6X8"/>
<dbReference type="InterPro" id="IPR016071">
    <property type="entry name" value="Staphylococal_nuclease_OB-fold"/>
</dbReference>
<dbReference type="SUPFAM" id="SSF50199">
    <property type="entry name" value="Staphylococcal nuclease"/>
    <property type="match status" value="3"/>
</dbReference>
<dbReference type="InterPro" id="IPR035437">
    <property type="entry name" value="SNase_OB-fold_sf"/>
</dbReference>
<feature type="compositionally biased region" description="Basic and acidic residues" evidence="1">
    <location>
        <begin position="225"/>
        <end position="235"/>
    </location>
</feature>
<evidence type="ECO:0000256" key="1">
    <source>
        <dbReference type="SAM" id="MobiDB-lite"/>
    </source>
</evidence>
<sequence>MASRVKAKTWMRGRVKGVVSGDTLVIMRITSTPFEIAPEKTITLSSLMAPRLARQDRPDEPFAWQSREFLRDLCIGKEVVFQVDYVSKGREFGTVCLDGQFVAYLVVAEGWAKQERYKGEFSPHLNVLLQYQEQAKRKCVGRWNKAPGASRHAVRNLPPSAIGDPKNLDTKALLVKYKGKSLEAFVEYVRDGSTIRVYLLPGYQFVQVFVAGIQAPSMGKRIVEPEKASSEENKKTSNGSAQKIPVSSASVTRSAPDPFGKESKHFTEIHILHRYVSIVLEGFDEYSNLIGSVYYEEGEQPKDLAEQLLKNGLAKFVKWSASMLPDDDKKMLKSLELEAKRSRLRMWTSYIHPPSNFIAIQDQNFTGKVRKPYLLNYSYLCCRLQHFILYVVLQIWEKEVSNGRAIKKREKEEIQVIKFFDQYSFRFFTSMIFLCLTRLIFQVVVTEVLSGGKFYVQATGTQEVASIQQELASLKLQEAHVIDGSFNPKKGDLVLARFSRDNSWYRAMIVNSPGGAIGSSEDKFEVFYIDYGNQEMVEYSQLRPLDSSISSSPGLAQLCSLAYVTVPRVEEDYGKEAALSLKYWGRSGKGKGPGTGTIHIVTLGDTEAELSINAVMLKEGFARLVKRWGPAERKQTIDKLEKYQREAKLKRLGMWE</sequence>
<dbReference type="Pfam" id="PF00565">
    <property type="entry name" value="SNase"/>
    <property type="match status" value="3"/>
</dbReference>
<dbReference type="SUPFAM" id="SSF63748">
    <property type="entry name" value="Tudor/PWWP/MBT"/>
    <property type="match status" value="1"/>
</dbReference>
<feature type="region of interest" description="Disordered" evidence="1">
    <location>
        <begin position="225"/>
        <end position="256"/>
    </location>
</feature>
<feature type="domain" description="TNase-like" evidence="3">
    <location>
        <begin position="9"/>
        <end position="145"/>
    </location>
</feature>
<dbReference type="GO" id="GO:0004518">
    <property type="term" value="F:nuclease activity"/>
    <property type="evidence" value="ECO:0007669"/>
    <property type="project" value="TreeGrafter"/>
</dbReference>
<dbReference type="SMART" id="SM00318">
    <property type="entry name" value="SNc"/>
    <property type="match status" value="2"/>
</dbReference>
<proteinExistence type="predicted"/>